<keyword evidence="1" id="KW-0472">Membrane</keyword>
<evidence type="ECO:0000313" key="2">
    <source>
        <dbReference type="EMBL" id="SFX34623.1"/>
    </source>
</evidence>
<keyword evidence="1" id="KW-1133">Transmembrane helix</keyword>
<dbReference type="Proteomes" id="UP000181909">
    <property type="component" value="Unassembled WGS sequence"/>
</dbReference>
<evidence type="ECO:0000256" key="1">
    <source>
        <dbReference type="SAM" id="Phobius"/>
    </source>
</evidence>
<protein>
    <submittedName>
        <fullName evidence="2">Uncharacterized protein</fullName>
    </submittedName>
</protein>
<name>A0A1K1WBS9_STRAR</name>
<proteinExistence type="predicted"/>
<gene>
    <name evidence="2" type="ORF">SAMN02787144_1002374</name>
</gene>
<feature type="transmembrane region" description="Helical" evidence="1">
    <location>
        <begin position="66"/>
        <end position="84"/>
    </location>
</feature>
<reference evidence="2 3" key="1">
    <citation type="submission" date="2016-11" db="EMBL/GenBank/DDBJ databases">
        <authorList>
            <person name="Jaros S."/>
            <person name="Januszkiewicz K."/>
            <person name="Wedrychowicz H."/>
        </authorList>
    </citation>
    <scope>NUCLEOTIDE SEQUENCE [LARGE SCALE GENOMIC DNA]</scope>
    <source>
        <strain evidence="2 3">OK807</strain>
    </source>
</reference>
<organism evidence="2 3">
    <name type="scientific">Streptomyces atratus</name>
    <dbReference type="NCBI Taxonomy" id="1893"/>
    <lineage>
        <taxon>Bacteria</taxon>
        <taxon>Bacillati</taxon>
        <taxon>Actinomycetota</taxon>
        <taxon>Actinomycetes</taxon>
        <taxon>Kitasatosporales</taxon>
        <taxon>Streptomycetaceae</taxon>
        <taxon>Streptomyces</taxon>
    </lineage>
</organism>
<feature type="transmembrane region" description="Helical" evidence="1">
    <location>
        <begin position="35"/>
        <end position="54"/>
    </location>
</feature>
<feature type="transmembrane region" description="Helical" evidence="1">
    <location>
        <begin position="12"/>
        <end position="29"/>
    </location>
</feature>
<dbReference type="OrthoDB" id="4278581at2"/>
<dbReference type="EMBL" id="FPJO01000002">
    <property type="protein sequence ID" value="SFX34623.1"/>
    <property type="molecule type" value="Genomic_DNA"/>
</dbReference>
<dbReference type="RefSeq" id="WP_072484025.1">
    <property type="nucleotide sequence ID" value="NZ_FPJO01000002.1"/>
</dbReference>
<dbReference type="AlphaFoldDB" id="A0A1K1WBS9"/>
<accession>A0A1K1WBS9</accession>
<keyword evidence="1" id="KW-0812">Transmembrane</keyword>
<sequence>MSERQEVIERNLWATPALFVFVAWALFKVDTSPLMLKIAWIVYAAGWVPVLGMLGRSIAQRRNPGIGAVFGCGILLITGGLFWANHG</sequence>
<evidence type="ECO:0000313" key="3">
    <source>
        <dbReference type="Proteomes" id="UP000181909"/>
    </source>
</evidence>